<evidence type="ECO:0000313" key="2">
    <source>
        <dbReference type="Proteomes" id="UP000177821"/>
    </source>
</evidence>
<protein>
    <submittedName>
        <fullName evidence="1">Uncharacterized protein</fullName>
    </submittedName>
</protein>
<dbReference type="Proteomes" id="UP000177821">
    <property type="component" value="Unassembled WGS sequence"/>
</dbReference>
<dbReference type="EMBL" id="MHCX01000009">
    <property type="protein sequence ID" value="OGY30056.1"/>
    <property type="molecule type" value="Genomic_DNA"/>
</dbReference>
<comment type="caution">
    <text evidence="1">The sequence shown here is derived from an EMBL/GenBank/DDBJ whole genome shotgun (WGS) entry which is preliminary data.</text>
</comment>
<name>A0A1G1WQM4_9BACT</name>
<accession>A0A1G1WQM4</accession>
<proteinExistence type="predicted"/>
<evidence type="ECO:0000313" key="1">
    <source>
        <dbReference type="EMBL" id="OGY30056.1"/>
    </source>
</evidence>
<organism evidence="1 2">
    <name type="scientific">Candidatus Woykebacteria bacterium RIFCSPHIGHO2_02_FULL_43_16b</name>
    <dbReference type="NCBI Taxonomy" id="1802601"/>
    <lineage>
        <taxon>Bacteria</taxon>
        <taxon>Candidatus Woykeibacteriota</taxon>
    </lineage>
</organism>
<sequence length="109" mass="12932">MINTQEPIFFFAPWGEKVTFEDVLEQFPPPKRLTGKDFSDNIEREAYVARLDVLLDMPDGVCNVVVILRLRVERDAYINQYNQTEWTRWRRGLPAVVRHLAPRIRPLNY</sequence>
<reference evidence="1 2" key="1">
    <citation type="journal article" date="2016" name="Nat. Commun.">
        <title>Thousands of microbial genomes shed light on interconnected biogeochemical processes in an aquifer system.</title>
        <authorList>
            <person name="Anantharaman K."/>
            <person name="Brown C.T."/>
            <person name="Hug L.A."/>
            <person name="Sharon I."/>
            <person name="Castelle C.J."/>
            <person name="Probst A.J."/>
            <person name="Thomas B.C."/>
            <person name="Singh A."/>
            <person name="Wilkins M.J."/>
            <person name="Karaoz U."/>
            <person name="Brodie E.L."/>
            <person name="Williams K.H."/>
            <person name="Hubbard S.S."/>
            <person name="Banfield J.F."/>
        </authorList>
    </citation>
    <scope>NUCLEOTIDE SEQUENCE [LARGE SCALE GENOMIC DNA]</scope>
</reference>
<gene>
    <name evidence="1" type="ORF">A3J50_04140</name>
</gene>
<dbReference type="AlphaFoldDB" id="A0A1G1WQM4"/>